<keyword evidence="3" id="KW-1185">Reference proteome</keyword>
<dbReference type="Proteomes" id="UP000290288">
    <property type="component" value="Unassembled WGS sequence"/>
</dbReference>
<feature type="region of interest" description="Disordered" evidence="1">
    <location>
        <begin position="36"/>
        <end position="122"/>
    </location>
</feature>
<organism evidence="2 3">
    <name type="scientific">Candolleomyces aberdarensis</name>
    <dbReference type="NCBI Taxonomy" id="2316362"/>
    <lineage>
        <taxon>Eukaryota</taxon>
        <taxon>Fungi</taxon>
        <taxon>Dikarya</taxon>
        <taxon>Basidiomycota</taxon>
        <taxon>Agaricomycotina</taxon>
        <taxon>Agaricomycetes</taxon>
        <taxon>Agaricomycetidae</taxon>
        <taxon>Agaricales</taxon>
        <taxon>Agaricineae</taxon>
        <taxon>Psathyrellaceae</taxon>
        <taxon>Candolleomyces</taxon>
    </lineage>
</organism>
<evidence type="ECO:0000313" key="2">
    <source>
        <dbReference type="EMBL" id="RXW13786.1"/>
    </source>
</evidence>
<evidence type="ECO:0000313" key="3">
    <source>
        <dbReference type="Proteomes" id="UP000290288"/>
    </source>
</evidence>
<comment type="caution">
    <text evidence="2">The sequence shown here is derived from an EMBL/GenBank/DDBJ whole genome shotgun (WGS) entry which is preliminary data.</text>
</comment>
<dbReference type="EMBL" id="SDEE01000831">
    <property type="protein sequence ID" value="RXW13786.1"/>
    <property type="molecule type" value="Genomic_DNA"/>
</dbReference>
<dbReference type="InterPro" id="IPR041078">
    <property type="entry name" value="Plavaka"/>
</dbReference>
<evidence type="ECO:0000256" key="1">
    <source>
        <dbReference type="SAM" id="MobiDB-lite"/>
    </source>
</evidence>
<dbReference type="Pfam" id="PF18759">
    <property type="entry name" value="Plavaka"/>
    <property type="match status" value="1"/>
</dbReference>
<protein>
    <recommendedName>
        <fullName evidence="4">C2H2-type domain-containing protein</fullName>
    </recommendedName>
</protein>
<dbReference type="AlphaFoldDB" id="A0A4Q2D5K0"/>
<dbReference type="OrthoDB" id="3199698at2759"/>
<proteinExistence type="predicted"/>
<accession>A0A4Q2D5K0</accession>
<dbReference type="STRING" id="2316362.A0A4Q2D5K0"/>
<name>A0A4Q2D5K0_9AGAR</name>
<sequence>MSMKLPCPFAAQGCSERFKDRGGLTNHVRTYHRNLNLIDTPLPRPPSPLSSGLSESSESDGSRSPSPPALPPFLPLPFDANVPPSPTPEPAEFRNYHPKLTGVPVDENGEPLPANTPPPPRVDGSDEPWFPFEDESGFRLADFLYREEEMSAKKIDYLLEIWALDKAKNDDLAPFNSNTQMYSAIDAIEFGDAPWQSFSMKFADDSDHPANMPWKSTSYEVWYRNPAQVISNLLDNPDFDGQFDYAPFVEVDKRGQRRWNDFMSGNWAWRHGTQIYDEDNSREGCLLCPVILGSDKTTVSVATGHVEYHPLYLSIGNIHNTVRRAHCNAVVPIGFLAIPKSDRKYDNDPAFRKFKRELYHTSISRILQPLRDGMTTPVIQRCPDGHFRRVIYELAAFIADYPEQVALAGIVQGWCPKRVLILPAFVGVHL</sequence>
<gene>
    <name evidence="2" type="ORF">EST38_g12066</name>
</gene>
<feature type="compositionally biased region" description="Pro residues" evidence="1">
    <location>
        <begin position="65"/>
        <end position="75"/>
    </location>
</feature>
<reference evidence="2 3" key="1">
    <citation type="submission" date="2019-01" db="EMBL/GenBank/DDBJ databases">
        <title>Draft genome sequence of Psathyrella aberdarensis IHI B618.</title>
        <authorList>
            <person name="Buettner E."/>
            <person name="Kellner H."/>
        </authorList>
    </citation>
    <scope>NUCLEOTIDE SEQUENCE [LARGE SCALE GENOMIC DNA]</scope>
    <source>
        <strain evidence="2 3">IHI B618</strain>
    </source>
</reference>
<evidence type="ECO:0008006" key="4">
    <source>
        <dbReference type="Google" id="ProtNLM"/>
    </source>
</evidence>